<evidence type="ECO:0000313" key="6">
    <source>
        <dbReference type="Proteomes" id="UP000224634"/>
    </source>
</evidence>
<keyword evidence="2 3" id="KW-0802">TPR repeat</keyword>
<dbReference type="OrthoDB" id="629492at2759"/>
<dbReference type="AlphaFoldDB" id="A0A2B7XZV9"/>
<sequence>MDPAALQTYGQNQYRAKNYEQALDAFSQALQLGKTNDVGILDNRAATYCKLGNLAAGLRDGRRMVEGDKMDARGYLRIAQILQMMDKRSTALDLYQHALRALPLNNPDRGKIELLAAKLDKRLNGPPLTDPFTMLPLELVSIILEGLDLRTLLKIQLVSKLWANLSKSFPKLWEHLDLSIARRPVSPFHVQAFLRKTRSNIKRATLASLAPQFAGKITTGLSRCQSLAHLDMRLSTDIASSFLPINKMSRLTTLVTEGLWMTLPQLSDILVGCPLLEHVDVKIYAIKGTASEMFPSGLLNLRSLSLCISRTSPYGSIPRIPALSTPLRLSFLTFLQDGSVSSKIPNLEELYLESHPEQTWHGAVDLSSLRSLRRFELRAVNFPTYPELPASMEHISFSRCKLDPWPGVPVGILNPAPNLKSLTLNLFSGATEGILEPLLFEPPLALSILDLERCWGLWIDDLKYHITSGHFNSVTELSIGGKGDITDKLTPFIIDNMPNLKVIDVSETNITGFTVQSLVDTDKLNIENIIAHNLSFPFSRDVVKYAKKRGVQVLASNTPSGSRRPTTRLGR</sequence>
<name>A0A2B7XZV9_POLH7</name>
<evidence type="ECO:0000256" key="1">
    <source>
        <dbReference type="ARBA" id="ARBA00022737"/>
    </source>
</evidence>
<organism evidence="5 6">
    <name type="scientific">Polytolypa hystricis (strain UAMH7299)</name>
    <dbReference type="NCBI Taxonomy" id="1447883"/>
    <lineage>
        <taxon>Eukaryota</taxon>
        <taxon>Fungi</taxon>
        <taxon>Dikarya</taxon>
        <taxon>Ascomycota</taxon>
        <taxon>Pezizomycotina</taxon>
        <taxon>Eurotiomycetes</taxon>
        <taxon>Eurotiomycetidae</taxon>
        <taxon>Onygenales</taxon>
        <taxon>Onygenales incertae sedis</taxon>
        <taxon>Polytolypa</taxon>
    </lineage>
</organism>
<feature type="repeat" description="TPR" evidence="3">
    <location>
        <begin position="3"/>
        <end position="36"/>
    </location>
</feature>
<accession>A0A2B7XZV9</accession>
<dbReference type="PANTHER" id="PTHR22904">
    <property type="entry name" value="TPR REPEAT CONTAINING PROTEIN"/>
    <property type="match status" value="1"/>
</dbReference>
<dbReference type="SUPFAM" id="SSF48452">
    <property type="entry name" value="TPR-like"/>
    <property type="match status" value="1"/>
</dbReference>
<dbReference type="SUPFAM" id="SSF52047">
    <property type="entry name" value="RNI-like"/>
    <property type="match status" value="1"/>
</dbReference>
<dbReference type="EMBL" id="PDNA01000092">
    <property type="protein sequence ID" value="PGH14560.1"/>
    <property type="molecule type" value="Genomic_DNA"/>
</dbReference>
<dbReference type="Gene3D" id="3.80.10.10">
    <property type="entry name" value="Ribonuclease Inhibitor"/>
    <property type="match status" value="1"/>
</dbReference>
<evidence type="ECO:0000256" key="3">
    <source>
        <dbReference type="PROSITE-ProRule" id="PRU00339"/>
    </source>
</evidence>
<keyword evidence="6" id="KW-1185">Reference proteome</keyword>
<protein>
    <recommendedName>
        <fullName evidence="4">F-box domain-containing protein</fullName>
    </recommendedName>
</protein>
<dbReference type="Pfam" id="PF12937">
    <property type="entry name" value="F-box-like"/>
    <property type="match status" value="1"/>
</dbReference>
<dbReference type="InterPro" id="IPR001810">
    <property type="entry name" value="F-box_dom"/>
</dbReference>
<dbReference type="SMART" id="SM00256">
    <property type="entry name" value="FBOX"/>
    <property type="match status" value="1"/>
</dbReference>
<dbReference type="InterPro" id="IPR019734">
    <property type="entry name" value="TPR_rpt"/>
</dbReference>
<comment type="caution">
    <text evidence="5">The sequence shown here is derived from an EMBL/GenBank/DDBJ whole genome shotgun (WGS) entry which is preliminary data.</text>
</comment>
<feature type="repeat" description="TPR" evidence="3">
    <location>
        <begin position="72"/>
        <end position="105"/>
    </location>
</feature>
<dbReference type="Gene3D" id="1.25.40.10">
    <property type="entry name" value="Tetratricopeptide repeat domain"/>
    <property type="match status" value="1"/>
</dbReference>
<evidence type="ECO:0000313" key="5">
    <source>
        <dbReference type="EMBL" id="PGH14560.1"/>
    </source>
</evidence>
<feature type="domain" description="F-box" evidence="4">
    <location>
        <begin position="129"/>
        <end position="176"/>
    </location>
</feature>
<dbReference type="SUPFAM" id="SSF81383">
    <property type="entry name" value="F-box domain"/>
    <property type="match status" value="1"/>
</dbReference>
<dbReference type="PROSITE" id="PS50005">
    <property type="entry name" value="TPR"/>
    <property type="match status" value="2"/>
</dbReference>
<dbReference type="InterPro" id="IPR036047">
    <property type="entry name" value="F-box-like_dom_sf"/>
</dbReference>
<reference evidence="5 6" key="1">
    <citation type="submission" date="2017-10" db="EMBL/GenBank/DDBJ databases">
        <title>Comparative genomics in systemic dimorphic fungi from Ajellomycetaceae.</title>
        <authorList>
            <person name="Munoz J.F."/>
            <person name="Mcewen J.G."/>
            <person name="Clay O.K."/>
            <person name="Cuomo C.A."/>
        </authorList>
    </citation>
    <scope>NUCLEOTIDE SEQUENCE [LARGE SCALE GENOMIC DNA]</scope>
    <source>
        <strain evidence="5 6">UAMH7299</strain>
    </source>
</reference>
<dbReference type="Gene3D" id="1.20.1280.50">
    <property type="match status" value="1"/>
</dbReference>
<dbReference type="InterPro" id="IPR032675">
    <property type="entry name" value="LRR_dom_sf"/>
</dbReference>
<evidence type="ECO:0000259" key="4">
    <source>
        <dbReference type="PROSITE" id="PS50181"/>
    </source>
</evidence>
<dbReference type="InterPro" id="IPR011990">
    <property type="entry name" value="TPR-like_helical_dom_sf"/>
</dbReference>
<keyword evidence="1" id="KW-0677">Repeat</keyword>
<dbReference type="PANTHER" id="PTHR22904:SF523">
    <property type="entry name" value="STRESS-INDUCED-PHOSPHOPROTEIN 1"/>
    <property type="match status" value="1"/>
</dbReference>
<gene>
    <name evidence="5" type="ORF">AJ80_05880</name>
</gene>
<proteinExistence type="predicted"/>
<dbReference type="STRING" id="1447883.A0A2B7XZV9"/>
<evidence type="ECO:0000256" key="2">
    <source>
        <dbReference type="ARBA" id="ARBA00022803"/>
    </source>
</evidence>
<dbReference type="SMART" id="SM00028">
    <property type="entry name" value="TPR"/>
    <property type="match status" value="2"/>
</dbReference>
<dbReference type="GO" id="GO:0051879">
    <property type="term" value="F:Hsp90 protein binding"/>
    <property type="evidence" value="ECO:0007669"/>
    <property type="project" value="TreeGrafter"/>
</dbReference>
<dbReference type="PROSITE" id="PS50181">
    <property type="entry name" value="FBOX"/>
    <property type="match status" value="1"/>
</dbReference>
<dbReference type="Proteomes" id="UP000224634">
    <property type="component" value="Unassembled WGS sequence"/>
</dbReference>